<reference evidence="2 3" key="1">
    <citation type="submission" date="2020-08" db="EMBL/GenBank/DDBJ databases">
        <title>Genomic Encyclopedia of Type Strains, Phase IV (KMG-IV): sequencing the most valuable type-strain genomes for metagenomic binning, comparative biology and taxonomic classification.</title>
        <authorList>
            <person name="Goeker M."/>
        </authorList>
    </citation>
    <scope>NUCLEOTIDE SEQUENCE [LARGE SCALE GENOMIC DNA]</scope>
    <source>
        <strain evidence="2 3">DSM 106739</strain>
    </source>
</reference>
<dbReference type="Gene3D" id="2.60.200.20">
    <property type="match status" value="1"/>
</dbReference>
<dbReference type="EMBL" id="JACIET010000001">
    <property type="protein sequence ID" value="MBB4012714.1"/>
    <property type="molecule type" value="Genomic_DNA"/>
</dbReference>
<keyword evidence="3" id="KW-1185">Reference proteome</keyword>
<accession>A0A840BJX9</accession>
<dbReference type="InterPro" id="IPR050923">
    <property type="entry name" value="Cell_Proc_Reg/RNA_Proc"/>
</dbReference>
<dbReference type="AlphaFoldDB" id="A0A840BJX9"/>
<dbReference type="Proteomes" id="UP000561045">
    <property type="component" value="Unassembled WGS sequence"/>
</dbReference>
<organism evidence="2 3">
    <name type="scientific">Niveibacterium umoris</name>
    <dbReference type="NCBI Taxonomy" id="1193620"/>
    <lineage>
        <taxon>Bacteria</taxon>
        <taxon>Pseudomonadati</taxon>
        <taxon>Pseudomonadota</taxon>
        <taxon>Betaproteobacteria</taxon>
        <taxon>Rhodocyclales</taxon>
        <taxon>Rhodocyclaceae</taxon>
        <taxon>Niveibacterium</taxon>
    </lineage>
</organism>
<proteinExistence type="predicted"/>
<dbReference type="CDD" id="cd00060">
    <property type="entry name" value="FHA"/>
    <property type="match status" value="2"/>
</dbReference>
<feature type="domain" description="FHA" evidence="1">
    <location>
        <begin position="23"/>
        <end position="72"/>
    </location>
</feature>
<dbReference type="InterPro" id="IPR000253">
    <property type="entry name" value="FHA_dom"/>
</dbReference>
<dbReference type="Pfam" id="PF00498">
    <property type="entry name" value="FHA"/>
    <property type="match status" value="1"/>
</dbReference>
<dbReference type="InterPro" id="IPR008984">
    <property type="entry name" value="SMAD_FHA_dom_sf"/>
</dbReference>
<evidence type="ECO:0000259" key="1">
    <source>
        <dbReference type="PROSITE" id="PS50006"/>
    </source>
</evidence>
<evidence type="ECO:0000313" key="2">
    <source>
        <dbReference type="EMBL" id="MBB4012714.1"/>
    </source>
</evidence>
<evidence type="ECO:0000313" key="3">
    <source>
        <dbReference type="Proteomes" id="UP000561045"/>
    </source>
</evidence>
<comment type="caution">
    <text evidence="2">The sequence shown here is derived from an EMBL/GenBank/DDBJ whole genome shotgun (WGS) entry which is preliminary data.</text>
</comment>
<dbReference type="SUPFAM" id="SSF49879">
    <property type="entry name" value="SMAD/FHA domain"/>
    <property type="match status" value="2"/>
</dbReference>
<gene>
    <name evidence="2" type="ORF">GGR36_002022</name>
</gene>
<protein>
    <recommendedName>
        <fullName evidence="1">FHA domain-containing protein</fullName>
    </recommendedName>
</protein>
<dbReference type="SMART" id="SM00240">
    <property type="entry name" value="FHA"/>
    <property type="match status" value="1"/>
</dbReference>
<sequence>MPKIVLSMDGLVLKEIALDKQRITIGRKPHNDIQIDNLAISGEHASIATILQDAFLEDLNSTNGTYVNGQPIKKHALKDGDIVELGKYRLKFLKDTPPPAAANTFEKAFEVPQDFTKTQNTTMRAAAETMVTGFAEGQTATQGVTASGGLTGTNWSQPDSDQAAQIGVVQILSGRNAGRELELSKSLTTLGKPGLQVAVITRRAHGYFITHVEGTAFPVINGREISAQAHPLTDHDVIELAGVKMEFYLRAG</sequence>
<dbReference type="PROSITE" id="PS50006">
    <property type="entry name" value="FHA_DOMAIN"/>
    <property type="match status" value="1"/>
</dbReference>
<name>A0A840BJX9_9RHOO</name>
<dbReference type="PANTHER" id="PTHR23308">
    <property type="entry name" value="NUCLEAR INHIBITOR OF PROTEIN PHOSPHATASE-1"/>
    <property type="match status" value="1"/>
</dbReference>
<dbReference type="RefSeq" id="WP_183634496.1">
    <property type="nucleotide sequence ID" value="NZ_BAABLE010000011.1"/>
</dbReference>